<accession>A0A1T4RFV9</accession>
<keyword evidence="3" id="KW-0031">Aminopeptidase</keyword>
<reference evidence="3 4" key="1">
    <citation type="submission" date="2017-02" db="EMBL/GenBank/DDBJ databases">
        <authorList>
            <person name="Peterson S.W."/>
        </authorList>
    </citation>
    <scope>NUCLEOTIDE SEQUENCE [LARGE SCALE GENOMIC DNA]</scope>
    <source>
        <strain evidence="3 4">DSM 22335</strain>
    </source>
</reference>
<dbReference type="RefSeq" id="WP_078832542.1">
    <property type="nucleotide sequence ID" value="NZ_FUWH01000012.1"/>
</dbReference>
<dbReference type="GO" id="GO:0004252">
    <property type="term" value="F:serine-type endopeptidase activity"/>
    <property type="evidence" value="ECO:0007669"/>
    <property type="project" value="TreeGrafter"/>
</dbReference>
<dbReference type="Gene3D" id="3.40.50.1820">
    <property type="entry name" value="alpha/beta hydrolase"/>
    <property type="match status" value="1"/>
</dbReference>
<dbReference type="OrthoDB" id="9812921at2"/>
<name>A0A1T4RFV9_9BACT</name>
<keyword evidence="1" id="KW-0378">Hydrolase</keyword>
<dbReference type="STRING" id="413434.SAMN04488132_11228"/>
<dbReference type="Proteomes" id="UP000190888">
    <property type="component" value="Unassembled WGS sequence"/>
</dbReference>
<feature type="domain" description="Peptidase S9 prolyl oligopeptidase catalytic" evidence="2">
    <location>
        <begin position="657"/>
        <end position="837"/>
    </location>
</feature>
<evidence type="ECO:0000256" key="1">
    <source>
        <dbReference type="ARBA" id="ARBA00022801"/>
    </source>
</evidence>
<sequence>MKYILWASGMLFCMALQAQKKTIDFAEYASWETFSERRLSSNGEWVSFGVSANDWSNPALYLRHLKTGKEQRFPNAKQGRFTTDSRIWSFQQGDTLAFIELQSGQLNLLPGMKELSFADSNSSVYSYYSAKRDTFFVKSLAGQVLRTIIKPLAARGKASGKAFVYLADNKLQYDDLATGESVIVAENITALQQFTWNTETGGFACVVERNKQPDIVWYDTGKKSTLLFSSLLKDSTWKMNLSSKLQFCGGRFFFTMNHADSVPAQPVADMAKVEIWSTADERIYPAQKKDLQRDLLAQCQFVFYPESRQVVQLSKDPSEDLKLPAVKTATHALLVASLGYRHLLQWDPVARHDFYVVDLASGNRTLVAKNIGGEASLSPAGKYVTWFDRDRQQYHSWNIATSVNTVIGKGITDPLAEKEAFLPQPAESFGIAAWKKEDAALLFNTAYDVWEADPAGKMPATCLTDGYGRKNNIRLSFYAPLNTEAAYQTGDTLLFIAENTNKTESGFFAVMPGTPRKWEKKIYGNYAFAFPGMDIASDRSLVLSFGNTSFYGFFHTRDMLHFDTLYVLNKQMQQKHNWYTSEVVEWQWQGKAQRGVLYKPENFNPQVKYPMITFIYEDYGNINTYVNPNWSASFIDFAHYTSNGYLVFVPRVRYTTGKPGESALQTMLSAIDHLAKNKWLDTARLGLQGHSWGGYEAAYIATRTNRFKAIAAGATVSDMISAYGSLRTNLGESRQWIYEKNQSRIGASLWENQAAYISNSPLFAADRIRTPLLLMHNEKDGIVPFAQSIEFYSALKRLNKKAWLLNYPEENHVLSNPKNKKDFTMRLYGFFEHYLKGRPAPQWMNGMPAKWEGRVKGWL</sequence>
<evidence type="ECO:0000313" key="4">
    <source>
        <dbReference type="Proteomes" id="UP000190888"/>
    </source>
</evidence>
<dbReference type="PANTHER" id="PTHR42776">
    <property type="entry name" value="SERINE PEPTIDASE S9 FAMILY MEMBER"/>
    <property type="match status" value="1"/>
</dbReference>
<dbReference type="GO" id="GO:0006508">
    <property type="term" value="P:proteolysis"/>
    <property type="evidence" value="ECO:0007669"/>
    <property type="project" value="InterPro"/>
</dbReference>
<gene>
    <name evidence="3" type="ORF">SAMN04488132_11228</name>
</gene>
<dbReference type="SUPFAM" id="SSF53474">
    <property type="entry name" value="alpha/beta-Hydrolases"/>
    <property type="match status" value="1"/>
</dbReference>
<organism evidence="3 4">
    <name type="scientific">Sediminibacterium ginsengisoli</name>
    <dbReference type="NCBI Taxonomy" id="413434"/>
    <lineage>
        <taxon>Bacteria</taxon>
        <taxon>Pseudomonadati</taxon>
        <taxon>Bacteroidota</taxon>
        <taxon>Chitinophagia</taxon>
        <taxon>Chitinophagales</taxon>
        <taxon>Chitinophagaceae</taxon>
        <taxon>Sediminibacterium</taxon>
    </lineage>
</organism>
<protein>
    <submittedName>
        <fullName evidence="3">Dipeptidyl aminopeptidase/acylaminoacyl peptidase</fullName>
    </submittedName>
</protein>
<proteinExistence type="predicted"/>
<dbReference type="GO" id="GO:0004177">
    <property type="term" value="F:aminopeptidase activity"/>
    <property type="evidence" value="ECO:0007669"/>
    <property type="project" value="UniProtKB-KW"/>
</dbReference>
<dbReference type="AlphaFoldDB" id="A0A1T4RFV9"/>
<keyword evidence="4" id="KW-1185">Reference proteome</keyword>
<keyword evidence="3" id="KW-0645">Protease</keyword>
<evidence type="ECO:0000313" key="3">
    <source>
        <dbReference type="EMBL" id="SKA14865.1"/>
    </source>
</evidence>
<dbReference type="InterPro" id="IPR001375">
    <property type="entry name" value="Peptidase_S9_cat"/>
</dbReference>
<dbReference type="InterPro" id="IPR029058">
    <property type="entry name" value="AB_hydrolase_fold"/>
</dbReference>
<evidence type="ECO:0000259" key="2">
    <source>
        <dbReference type="Pfam" id="PF00326"/>
    </source>
</evidence>
<dbReference type="Pfam" id="PF00326">
    <property type="entry name" value="Peptidase_S9"/>
    <property type="match status" value="1"/>
</dbReference>
<dbReference type="SUPFAM" id="SSF69304">
    <property type="entry name" value="Tricorn protease N-terminal domain"/>
    <property type="match status" value="1"/>
</dbReference>
<dbReference type="EMBL" id="FUWH01000012">
    <property type="protein sequence ID" value="SKA14865.1"/>
    <property type="molecule type" value="Genomic_DNA"/>
</dbReference>
<dbReference type="PANTHER" id="PTHR42776:SF27">
    <property type="entry name" value="DIPEPTIDYL PEPTIDASE FAMILY MEMBER 6"/>
    <property type="match status" value="1"/>
</dbReference>